<dbReference type="AlphaFoldDB" id="A0A4Z1NM56"/>
<dbReference type="OrthoDB" id="4154357at2759"/>
<comment type="caution">
    <text evidence="1">The sequence shown here is derived from an EMBL/GenBank/DDBJ whole genome shotgun (WGS) entry which is preliminary data.</text>
</comment>
<dbReference type="SUPFAM" id="SSF160419">
    <property type="entry name" value="YdfO-like"/>
    <property type="match status" value="1"/>
</dbReference>
<sequence>MTIDPETTASIHKIWDKIHTPNNAQPTFPETITALADLGVSRYRVDFISSSTSAYLSTQWDEYMYTNHVSDLNPGTIAWSLEKLRVAVEEAAALAEKGEGDNVEFCRKLVRAGVVEYAVYIDGKKVVYFGPMGEMFEVRFRGHGGKVEVSESGRCCVM</sequence>
<proteinExistence type="predicted"/>
<dbReference type="Pfam" id="PF07166">
    <property type="entry name" value="DUF1398"/>
    <property type="match status" value="1"/>
</dbReference>
<evidence type="ECO:0000313" key="1">
    <source>
        <dbReference type="EMBL" id="TID15903.1"/>
    </source>
</evidence>
<name>A0A4Z1NM56_9PEZI</name>
<reference evidence="1 2" key="1">
    <citation type="submission" date="2019-04" db="EMBL/GenBank/DDBJ databases">
        <title>High contiguity whole genome sequence and gene annotation resource for two Venturia nashicola isolates.</title>
        <authorList>
            <person name="Prokchorchik M."/>
            <person name="Won K."/>
            <person name="Lee Y."/>
            <person name="Choi E.D."/>
            <person name="Segonzac C."/>
            <person name="Sohn K.H."/>
        </authorList>
    </citation>
    <scope>NUCLEOTIDE SEQUENCE [LARGE SCALE GENOMIC DNA]</scope>
    <source>
        <strain evidence="1 2">PRI2</strain>
    </source>
</reference>
<evidence type="ECO:0000313" key="2">
    <source>
        <dbReference type="Proteomes" id="UP000298493"/>
    </source>
</evidence>
<dbReference type="Proteomes" id="UP000298493">
    <property type="component" value="Unassembled WGS sequence"/>
</dbReference>
<gene>
    <name evidence="1" type="ORF">E6O75_ATG08961</name>
</gene>
<accession>A0A4Z1NM56</accession>
<dbReference type="InterPro" id="IPR009833">
    <property type="entry name" value="DUF1398"/>
</dbReference>
<protein>
    <submittedName>
        <fullName evidence="1">Uncharacterized protein</fullName>
    </submittedName>
</protein>
<dbReference type="InterPro" id="IPR036696">
    <property type="entry name" value="YdfO-like_sf"/>
</dbReference>
<organism evidence="1 2">
    <name type="scientific">Venturia nashicola</name>
    <dbReference type="NCBI Taxonomy" id="86259"/>
    <lineage>
        <taxon>Eukaryota</taxon>
        <taxon>Fungi</taxon>
        <taxon>Dikarya</taxon>
        <taxon>Ascomycota</taxon>
        <taxon>Pezizomycotina</taxon>
        <taxon>Dothideomycetes</taxon>
        <taxon>Pleosporomycetidae</taxon>
        <taxon>Venturiales</taxon>
        <taxon>Venturiaceae</taxon>
        <taxon>Venturia</taxon>
    </lineage>
</organism>
<keyword evidence="2" id="KW-1185">Reference proteome</keyword>
<dbReference type="EMBL" id="SNSC02000019">
    <property type="protein sequence ID" value="TID15903.1"/>
    <property type="molecule type" value="Genomic_DNA"/>
</dbReference>